<keyword evidence="4" id="KW-1133">Transmembrane helix</keyword>
<dbReference type="InterPro" id="IPR001623">
    <property type="entry name" value="DnaJ_domain"/>
</dbReference>
<feature type="domain" description="J" evidence="7">
    <location>
        <begin position="124"/>
        <end position="188"/>
    </location>
</feature>
<feature type="compositionally biased region" description="Polar residues" evidence="6">
    <location>
        <begin position="62"/>
        <end position="83"/>
    </location>
</feature>
<evidence type="ECO:0000256" key="6">
    <source>
        <dbReference type="SAM" id="MobiDB-lite"/>
    </source>
</evidence>
<dbReference type="InterPro" id="IPR018253">
    <property type="entry name" value="DnaJ_domain_CS"/>
</dbReference>
<gene>
    <name evidence="8" type="primary">ATJ49_1</name>
    <name evidence="8" type="ORF">CFP56_041754</name>
</gene>
<dbReference type="GO" id="GO:0005789">
    <property type="term" value="C:endoplasmic reticulum membrane"/>
    <property type="evidence" value="ECO:0007669"/>
    <property type="project" value="UniProtKB-SubCell"/>
</dbReference>
<comment type="subcellular location">
    <subcellularLocation>
        <location evidence="1">Endoplasmic reticulum membrane</location>
        <topology evidence="1">Single-pass membrane protein</topology>
    </subcellularLocation>
</comment>
<accession>A0AAW0IUY6</accession>
<reference evidence="8 9" key="1">
    <citation type="journal article" date="2018" name="Sci. Data">
        <title>The draft genome sequence of cork oak.</title>
        <authorList>
            <person name="Ramos A.M."/>
            <person name="Usie A."/>
            <person name="Barbosa P."/>
            <person name="Barros P.M."/>
            <person name="Capote T."/>
            <person name="Chaves I."/>
            <person name="Simoes F."/>
            <person name="Abreu I."/>
            <person name="Carrasquinho I."/>
            <person name="Faro C."/>
            <person name="Guimaraes J.B."/>
            <person name="Mendonca D."/>
            <person name="Nobrega F."/>
            <person name="Rodrigues L."/>
            <person name="Saibo N.J.M."/>
            <person name="Varela M.C."/>
            <person name="Egas C."/>
            <person name="Matos J."/>
            <person name="Miguel C.M."/>
            <person name="Oliveira M.M."/>
            <person name="Ricardo C.P."/>
            <person name="Goncalves S."/>
        </authorList>
    </citation>
    <scope>NUCLEOTIDE SEQUENCE [LARGE SCALE GENOMIC DNA]</scope>
    <source>
        <strain evidence="9">cv. HL8</strain>
    </source>
</reference>
<dbReference type="SMART" id="SM00271">
    <property type="entry name" value="DnaJ"/>
    <property type="match status" value="1"/>
</dbReference>
<keyword evidence="9" id="KW-1185">Reference proteome</keyword>
<dbReference type="PROSITE" id="PS00636">
    <property type="entry name" value="DNAJ_1"/>
    <property type="match status" value="1"/>
</dbReference>
<dbReference type="AlphaFoldDB" id="A0AAW0IUY6"/>
<proteinExistence type="predicted"/>
<dbReference type="FunFam" id="1.10.287.110:FF:000065">
    <property type="entry name" value="Chaperone protein dnaJ 49"/>
    <property type="match status" value="1"/>
</dbReference>
<name>A0AAW0IUY6_QUESU</name>
<feature type="compositionally biased region" description="Low complexity" evidence="6">
    <location>
        <begin position="91"/>
        <end position="107"/>
    </location>
</feature>
<dbReference type="PRINTS" id="PR00625">
    <property type="entry name" value="JDOMAIN"/>
</dbReference>
<dbReference type="InterPro" id="IPR015399">
    <property type="entry name" value="DUF1977_DnaJ-like"/>
</dbReference>
<dbReference type="InterPro" id="IPR051100">
    <property type="entry name" value="DnaJ_subfamily_B/C"/>
</dbReference>
<dbReference type="GO" id="GO:0030544">
    <property type="term" value="F:Hsp70 protein binding"/>
    <property type="evidence" value="ECO:0007669"/>
    <property type="project" value="TreeGrafter"/>
</dbReference>
<keyword evidence="3" id="KW-0256">Endoplasmic reticulum</keyword>
<keyword evidence="5" id="KW-0472">Membrane</keyword>
<dbReference type="GO" id="GO:0071218">
    <property type="term" value="P:cellular response to misfolded protein"/>
    <property type="evidence" value="ECO:0007669"/>
    <property type="project" value="TreeGrafter"/>
</dbReference>
<dbReference type="Pfam" id="PF09320">
    <property type="entry name" value="DUF1977"/>
    <property type="match status" value="1"/>
</dbReference>
<dbReference type="Pfam" id="PF00226">
    <property type="entry name" value="DnaJ"/>
    <property type="match status" value="1"/>
</dbReference>
<evidence type="ECO:0000256" key="4">
    <source>
        <dbReference type="ARBA" id="ARBA00022989"/>
    </source>
</evidence>
<dbReference type="Gene3D" id="1.10.287.110">
    <property type="entry name" value="DnaJ domain"/>
    <property type="match status" value="1"/>
</dbReference>
<dbReference type="PROSITE" id="PS50076">
    <property type="entry name" value="DNAJ_2"/>
    <property type="match status" value="1"/>
</dbReference>
<evidence type="ECO:0000313" key="8">
    <source>
        <dbReference type="EMBL" id="KAK7818142.1"/>
    </source>
</evidence>
<dbReference type="SUPFAM" id="SSF46565">
    <property type="entry name" value="Chaperone J-domain"/>
    <property type="match status" value="1"/>
</dbReference>
<dbReference type="InterPro" id="IPR036869">
    <property type="entry name" value="J_dom_sf"/>
</dbReference>
<dbReference type="CDD" id="cd06257">
    <property type="entry name" value="DnaJ"/>
    <property type="match status" value="1"/>
</dbReference>
<organism evidence="8 9">
    <name type="scientific">Quercus suber</name>
    <name type="common">Cork oak</name>
    <dbReference type="NCBI Taxonomy" id="58331"/>
    <lineage>
        <taxon>Eukaryota</taxon>
        <taxon>Viridiplantae</taxon>
        <taxon>Streptophyta</taxon>
        <taxon>Embryophyta</taxon>
        <taxon>Tracheophyta</taxon>
        <taxon>Spermatophyta</taxon>
        <taxon>Magnoliopsida</taxon>
        <taxon>eudicotyledons</taxon>
        <taxon>Gunneridae</taxon>
        <taxon>Pentapetalae</taxon>
        <taxon>rosids</taxon>
        <taxon>fabids</taxon>
        <taxon>Fagales</taxon>
        <taxon>Fagaceae</taxon>
        <taxon>Quercus</taxon>
    </lineage>
</organism>
<comment type="caution">
    <text evidence="8">The sequence shown here is derived from an EMBL/GenBank/DDBJ whole genome shotgun (WGS) entry which is preliminary data.</text>
</comment>
<evidence type="ECO:0000256" key="3">
    <source>
        <dbReference type="ARBA" id="ARBA00022824"/>
    </source>
</evidence>
<dbReference type="PANTHER" id="PTHR43908">
    <property type="entry name" value="AT29763P-RELATED"/>
    <property type="match status" value="1"/>
</dbReference>
<evidence type="ECO:0000259" key="7">
    <source>
        <dbReference type="PROSITE" id="PS50076"/>
    </source>
</evidence>
<protein>
    <submittedName>
        <fullName evidence="8">Chaperone protein dnaj 49</fullName>
    </submittedName>
</protein>
<dbReference type="Proteomes" id="UP000237347">
    <property type="component" value="Unassembled WGS sequence"/>
</dbReference>
<dbReference type="EMBL" id="PKMF04000841">
    <property type="protein sequence ID" value="KAK7818142.1"/>
    <property type="molecule type" value="Genomic_DNA"/>
</dbReference>
<evidence type="ECO:0000313" key="9">
    <source>
        <dbReference type="Proteomes" id="UP000237347"/>
    </source>
</evidence>
<dbReference type="PANTHER" id="PTHR43908:SF3">
    <property type="entry name" value="AT29763P-RELATED"/>
    <property type="match status" value="1"/>
</dbReference>
<keyword evidence="2" id="KW-0812">Transmembrane</keyword>
<evidence type="ECO:0000256" key="1">
    <source>
        <dbReference type="ARBA" id="ARBA00004389"/>
    </source>
</evidence>
<sequence length="372" mass="41363">MEGNKDDALKCLRIGKQAMEAGDRSRALKFISKARRLDPTLPVDDLLSEIEKESNGPGDPQPQASSGPTNNGTSEPSKPSDQPSVRHRGPSSSSASSASASASASASFTEEQIAIVRQIKKKKDYYEILGVEKSCTVEDVRKAYRKLSLKVHPDKNKAPGAEEAFKAVSKAFQCLSNEESKRKYDVSGSDEPVYERRPARRAHSYNGGYYEADFDAEEIFRNFFFGGMAPTAATQFNGFSFGQGMGHRGGGGDNGSGGFNLRMLIQLLPVLLILLLSFLPSSDPIYALSRTYPYEYRFTTQKGVNYYVKTTKFEQEYPPGSAQRVSLEGKVEREYFTILAQNCRLEMQRRQWGFIRETPHCDMLQKFESVGA</sequence>
<evidence type="ECO:0000256" key="5">
    <source>
        <dbReference type="ARBA" id="ARBA00023136"/>
    </source>
</evidence>
<evidence type="ECO:0000256" key="2">
    <source>
        <dbReference type="ARBA" id="ARBA00022692"/>
    </source>
</evidence>
<feature type="region of interest" description="Disordered" evidence="6">
    <location>
        <begin position="41"/>
        <end position="107"/>
    </location>
</feature>